<accession>A0A3S5B4Y9</accession>
<comment type="caution">
    <text evidence="1">The sequence shown here is derived from an EMBL/GenBank/DDBJ whole genome shotgun (WGS) entry which is preliminary data.</text>
</comment>
<evidence type="ECO:0000313" key="2">
    <source>
        <dbReference type="Proteomes" id="UP000784294"/>
    </source>
</evidence>
<name>A0A3S5B4Y9_9PLAT</name>
<dbReference type="EMBL" id="CAAALY010265224">
    <property type="protein sequence ID" value="VEL40517.1"/>
    <property type="molecule type" value="Genomic_DNA"/>
</dbReference>
<gene>
    <name evidence="1" type="ORF">PXEA_LOCUS33957</name>
</gene>
<protein>
    <submittedName>
        <fullName evidence="1">Uncharacterized protein</fullName>
    </submittedName>
</protein>
<reference evidence="1" key="1">
    <citation type="submission" date="2018-11" db="EMBL/GenBank/DDBJ databases">
        <authorList>
            <consortium name="Pathogen Informatics"/>
        </authorList>
    </citation>
    <scope>NUCLEOTIDE SEQUENCE</scope>
</reference>
<proteinExistence type="predicted"/>
<keyword evidence="2" id="KW-1185">Reference proteome</keyword>
<evidence type="ECO:0000313" key="1">
    <source>
        <dbReference type="EMBL" id="VEL40517.1"/>
    </source>
</evidence>
<dbReference type="Proteomes" id="UP000784294">
    <property type="component" value="Unassembled WGS sequence"/>
</dbReference>
<organism evidence="1 2">
    <name type="scientific">Protopolystoma xenopodis</name>
    <dbReference type="NCBI Taxonomy" id="117903"/>
    <lineage>
        <taxon>Eukaryota</taxon>
        <taxon>Metazoa</taxon>
        <taxon>Spiralia</taxon>
        <taxon>Lophotrochozoa</taxon>
        <taxon>Platyhelminthes</taxon>
        <taxon>Monogenea</taxon>
        <taxon>Polyopisthocotylea</taxon>
        <taxon>Polystomatidea</taxon>
        <taxon>Polystomatidae</taxon>
        <taxon>Protopolystoma</taxon>
    </lineage>
</organism>
<dbReference type="AlphaFoldDB" id="A0A3S5B4Y9"/>
<sequence>MRVCRQSARLDGELGSCVCSLGCCSFHQRADDGRPVWVCRTGGAGGQGGSEKRRNEAKGLFAITSQLSSIGSSTLSRNKLIQLNVGQPHTAGVNR</sequence>